<evidence type="ECO:0000256" key="7">
    <source>
        <dbReference type="ARBA" id="ARBA00029602"/>
    </source>
</evidence>
<comment type="similarity">
    <text evidence="2 8">Belongs to the TCP-1 chaperonin family.</text>
</comment>
<dbReference type="Gene3D" id="3.30.260.10">
    <property type="entry name" value="TCP-1-like chaperonin intermediate domain"/>
    <property type="match status" value="1"/>
</dbReference>
<dbReference type="NCBIfam" id="TIGR02346">
    <property type="entry name" value="chap_CCT_theta"/>
    <property type="match status" value="1"/>
</dbReference>
<evidence type="ECO:0000256" key="4">
    <source>
        <dbReference type="ARBA" id="ARBA00022741"/>
    </source>
</evidence>
<dbReference type="SUPFAM" id="SSF52029">
    <property type="entry name" value="GroEL apical domain-like"/>
    <property type="match status" value="1"/>
</dbReference>
<protein>
    <recommendedName>
        <fullName evidence="7">CCT-theta</fullName>
    </recommendedName>
</protein>
<keyword evidence="6 8" id="KW-0143">Chaperone</keyword>
<dbReference type="InterPro" id="IPR002423">
    <property type="entry name" value="Cpn60/GroEL/TCP-1"/>
</dbReference>
<name>A0A830HVW4_9CHLO</name>
<dbReference type="InterPro" id="IPR027410">
    <property type="entry name" value="TCP-1-like_intermed_sf"/>
</dbReference>
<dbReference type="GO" id="GO:0016887">
    <property type="term" value="F:ATP hydrolysis activity"/>
    <property type="evidence" value="ECO:0007669"/>
    <property type="project" value="InterPro"/>
</dbReference>
<keyword evidence="5 8" id="KW-0067">ATP-binding</keyword>
<evidence type="ECO:0000256" key="3">
    <source>
        <dbReference type="ARBA" id="ARBA00022490"/>
    </source>
</evidence>
<sequence length="547" mass="58139">MSSQGMPYGLQSMLKDGHKHITGLEEAVLRNIEACKALGTCTRSSLGPHGRNKMVINHLDKLFVTSDAATIVTEMEIVHPAAKMIVYAAETMERELGDGTNFVVSLASELLANSEALIHDGLHPVEIAAGYEKACARALEILDELVLPGSESLDVFNIEAVSGALATAIATKQYGYHHTLAKLTAEACIAVCPKNPHNFRVDDVRIAKVVGSGLSSSEVIQGLVIRRNPEGSTLHVENAKVAVYSEGLDLAMTETKGTVLLHSGEELEGYARSEEERVDALIKGLADAGVKLVFSGGPVGELCLHFCERYKIMLVKIQSKFELRRICRATGATALGKVEVPQPEQIGFARECNVREIGGSLVIVLQQDEKMGKIATVVLRGATDTLMDDAERAIDDGINAFKALGRDARRVAAGGASEMELATRLGVWGRQLSGLERYPAAKFAAALEVVPRCLAETSGHDASATISALYAAHANPDGARIGVDVDAESGGGSAPLKDIAPLVDLYTTKWWALRLATEAATTVLKVDQLIMSKQAGGPKGPAGGDED</sequence>
<comment type="caution">
    <text evidence="9">The sequence shown here is derived from an EMBL/GenBank/DDBJ whole genome shotgun (WGS) entry which is preliminary data.</text>
</comment>
<dbReference type="FunFam" id="3.50.7.10:FF:000008">
    <property type="entry name" value="T-complex protein 1 subunit theta"/>
    <property type="match status" value="1"/>
</dbReference>
<dbReference type="InterPro" id="IPR027409">
    <property type="entry name" value="GroEL-like_apical_dom_sf"/>
</dbReference>
<dbReference type="SUPFAM" id="SSF48592">
    <property type="entry name" value="GroEL equatorial domain-like"/>
    <property type="match status" value="1"/>
</dbReference>
<dbReference type="EMBL" id="BNJQ01000023">
    <property type="protein sequence ID" value="GHP09029.1"/>
    <property type="molecule type" value="Genomic_DNA"/>
</dbReference>
<evidence type="ECO:0000256" key="8">
    <source>
        <dbReference type="RuleBase" id="RU004187"/>
    </source>
</evidence>
<dbReference type="OrthoDB" id="1748577at2759"/>
<dbReference type="SUPFAM" id="SSF54849">
    <property type="entry name" value="GroEL-intermediate domain like"/>
    <property type="match status" value="1"/>
</dbReference>
<dbReference type="GO" id="GO:0005524">
    <property type="term" value="F:ATP binding"/>
    <property type="evidence" value="ECO:0007669"/>
    <property type="project" value="UniProtKB-KW"/>
</dbReference>
<dbReference type="Gene3D" id="1.10.560.10">
    <property type="entry name" value="GroEL-like equatorial domain"/>
    <property type="match status" value="1"/>
</dbReference>
<dbReference type="PANTHER" id="PTHR11353">
    <property type="entry name" value="CHAPERONIN"/>
    <property type="match status" value="1"/>
</dbReference>
<keyword evidence="4 8" id="KW-0547">Nucleotide-binding</keyword>
<evidence type="ECO:0000313" key="9">
    <source>
        <dbReference type="EMBL" id="GHP09029.1"/>
    </source>
</evidence>
<dbReference type="InterPro" id="IPR027413">
    <property type="entry name" value="GROEL-like_equatorial_sf"/>
</dbReference>
<dbReference type="CDD" id="cd03341">
    <property type="entry name" value="TCP1_theta"/>
    <property type="match status" value="1"/>
</dbReference>
<dbReference type="GO" id="GO:0005737">
    <property type="term" value="C:cytoplasm"/>
    <property type="evidence" value="ECO:0007669"/>
    <property type="project" value="UniProtKB-SubCell"/>
</dbReference>
<keyword evidence="3" id="KW-0963">Cytoplasm</keyword>
<accession>A0A830HVW4</accession>
<dbReference type="InterPro" id="IPR017998">
    <property type="entry name" value="Chaperone_TCP-1"/>
</dbReference>
<dbReference type="GO" id="GO:0140662">
    <property type="term" value="F:ATP-dependent protein folding chaperone"/>
    <property type="evidence" value="ECO:0007669"/>
    <property type="project" value="InterPro"/>
</dbReference>
<evidence type="ECO:0000256" key="5">
    <source>
        <dbReference type="ARBA" id="ARBA00022840"/>
    </source>
</evidence>
<dbReference type="Gene3D" id="3.50.7.10">
    <property type="entry name" value="GroEL"/>
    <property type="match status" value="1"/>
</dbReference>
<evidence type="ECO:0000256" key="2">
    <source>
        <dbReference type="ARBA" id="ARBA00008020"/>
    </source>
</evidence>
<dbReference type="AlphaFoldDB" id="A0A830HVW4"/>
<comment type="subcellular location">
    <subcellularLocation>
        <location evidence="1">Cytoplasm</location>
    </subcellularLocation>
</comment>
<dbReference type="InterPro" id="IPR002194">
    <property type="entry name" value="Chaperonin_TCP-1_CS"/>
</dbReference>
<dbReference type="PRINTS" id="PR00304">
    <property type="entry name" value="TCOMPLEXTCP1"/>
</dbReference>
<evidence type="ECO:0000256" key="1">
    <source>
        <dbReference type="ARBA" id="ARBA00004496"/>
    </source>
</evidence>
<dbReference type="InterPro" id="IPR012721">
    <property type="entry name" value="Chap_CCT_theta"/>
</dbReference>
<dbReference type="PROSITE" id="PS00750">
    <property type="entry name" value="TCP1_1"/>
    <property type="match status" value="1"/>
</dbReference>
<gene>
    <name evidence="9" type="ORF">PPROV_000776600</name>
</gene>
<evidence type="ECO:0000256" key="6">
    <source>
        <dbReference type="ARBA" id="ARBA00023186"/>
    </source>
</evidence>
<dbReference type="Proteomes" id="UP000660262">
    <property type="component" value="Unassembled WGS sequence"/>
</dbReference>
<proteinExistence type="inferred from homology"/>
<organism evidence="9 10">
    <name type="scientific">Pycnococcus provasolii</name>
    <dbReference type="NCBI Taxonomy" id="41880"/>
    <lineage>
        <taxon>Eukaryota</taxon>
        <taxon>Viridiplantae</taxon>
        <taxon>Chlorophyta</taxon>
        <taxon>Pseudoscourfieldiophyceae</taxon>
        <taxon>Pseudoscourfieldiales</taxon>
        <taxon>Pycnococcaceae</taxon>
        <taxon>Pycnococcus</taxon>
    </lineage>
</organism>
<reference evidence="9" key="1">
    <citation type="submission" date="2020-10" db="EMBL/GenBank/DDBJ databases">
        <title>Unveiling of a novel bifunctional photoreceptor, Dualchrome1, isolated from a cosmopolitan green alga.</title>
        <authorList>
            <person name="Suzuki S."/>
            <person name="Kawachi M."/>
        </authorList>
    </citation>
    <scope>NUCLEOTIDE SEQUENCE</scope>
    <source>
        <strain evidence="9">NIES 2893</strain>
    </source>
</reference>
<dbReference type="GO" id="GO:0051082">
    <property type="term" value="F:unfolded protein binding"/>
    <property type="evidence" value="ECO:0007669"/>
    <property type="project" value="InterPro"/>
</dbReference>
<keyword evidence="10" id="KW-1185">Reference proteome</keyword>
<dbReference type="Pfam" id="PF00118">
    <property type="entry name" value="Cpn60_TCP1"/>
    <property type="match status" value="1"/>
</dbReference>
<evidence type="ECO:0000313" key="10">
    <source>
        <dbReference type="Proteomes" id="UP000660262"/>
    </source>
</evidence>